<comment type="caution">
    <text evidence="7">The sequence shown here is derived from an EMBL/GenBank/DDBJ whole genome shotgun (WGS) entry which is preliminary data.</text>
</comment>
<dbReference type="InterPro" id="IPR002104">
    <property type="entry name" value="Integrase_catalytic"/>
</dbReference>
<name>A0A2G9WVD7_9HYPH</name>
<dbReference type="Pfam" id="PF00589">
    <property type="entry name" value="Phage_integrase"/>
    <property type="match status" value="1"/>
</dbReference>
<sequence>MALALPQCSHITRKRGVYYFRRRLPHPWRGEVALSLRTRHYREAEFLSDALTNRWNQAVGEAMLDQSRLSEILRKELEKLLRNWREKIIEAPYGKPVFMGKFEGSERDATRADLEGTDWAIKQFSADLARRDLRGPESAIREVMAEHGVPEEDFQRFGLAWFRVYIEALKKQRSWLENGPFDFDELVPPAVATPVPAPLEPMQAVSSAEQSASNSPKLSEVLPNFVDLMVSTGEWTRQTEKQNTATYRMFMSVCGDKPIASYSRKNCAAFFDVLRGLPSLYSKKPEWSALPLAEVVQKTKGLEIERLAMKTIKRHFAALGRLFDHLRKRGEITGENPAHGFDFPAGKARANEGRQMWEGEKLKALFSSPVWTGCASEGRRSTPGKTIVRDEKFWLPLLGLYHGNRLEEFAQLLRSDIREEGGIWFLDINDEEAKQVKNAQSRRRVPLHPRLRELGFLDYVERVAKAPGDNVFPQLKPGGPDNKLGYYFSKWFSRYRQSVGIYEDGLDYHSLRHSVTTKLFGAGVDKVVVDALTGHEGQGVSEKIYLKGLPLAKLYDAICKIEWTELEEIIRALKVPTQS</sequence>
<dbReference type="PANTHER" id="PTHR30349">
    <property type="entry name" value="PHAGE INTEGRASE-RELATED"/>
    <property type="match status" value="1"/>
</dbReference>
<dbReference type="InterPro" id="IPR013762">
    <property type="entry name" value="Integrase-like_cat_sf"/>
</dbReference>
<evidence type="ECO:0000256" key="2">
    <source>
        <dbReference type="ARBA" id="ARBA00022908"/>
    </source>
</evidence>
<dbReference type="SUPFAM" id="SSF56349">
    <property type="entry name" value="DNA breaking-rejoining enzymes"/>
    <property type="match status" value="1"/>
</dbReference>
<reference evidence="7 8" key="1">
    <citation type="submission" date="2017-08" db="EMBL/GenBank/DDBJ databases">
        <title>Pleomorphomonas carboxidotrophicus sp. nov., a new mesophilic hydrogenogenic carboxidotroph.</title>
        <authorList>
            <person name="Esquivel-Elizondo S."/>
            <person name="Krajmalnik-Brown R."/>
            <person name="Maldonado J."/>
        </authorList>
    </citation>
    <scope>NUCLEOTIDE SEQUENCE [LARGE SCALE GENOMIC DNA]</scope>
    <source>
        <strain evidence="7 8">SVCO-16</strain>
    </source>
</reference>
<evidence type="ECO:0000313" key="7">
    <source>
        <dbReference type="EMBL" id="PIO98282.1"/>
    </source>
</evidence>
<comment type="similarity">
    <text evidence="1">Belongs to the 'phage' integrase family.</text>
</comment>
<dbReference type="RefSeq" id="WP_100081614.1">
    <property type="nucleotide sequence ID" value="NZ_NQVN01000011.1"/>
</dbReference>
<evidence type="ECO:0000256" key="3">
    <source>
        <dbReference type="ARBA" id="ARBA00023125"/>
    </source>
</evidence>
<dbReference type="InterPro" id="IPR046668">
    <property type="entry name" value="DUF6538"/>
</dbReference>
<keyword evidence="4" id="KW-0233">DNA recombination</keyword>
<dbReference type="Gene3D" id="1.10.443.10">
    <property type="entry name" value="Intergrase catalytic core"/>
    <property type="match status" value="1"/>
</dbReference>
<dbReference type="GO" id="GO:0003677">
    <property type="term" value="F:DNA binding"/>
    <property type="evidence" value="ECO:0007669"/>
    <property type="project" value="UniProtKB-KW"/>
</dbReference>
<keyword evidence="3" id="KW-0238">DNA-binding</keyword>
<dbReference type="GO" id="GO:0006310">
    <property type="term" value="P:DNA recombination"/>
    <property type="evidence" value="ECO:0007669"/>
    <property type="project" value="UniProtKB-KW"/>
</dbReference>
<proteinExistence type="inferred from homology"/>
<dbReference type="InterPro" id="IPR050090">
    <property type="entry name" value="Tyrosine_recombinase_XerCD"/>
</dbReference>
<dbReference type="Proteomes" id="UP000231070">
    <property type="component" value="Unassembled WGS sequence"/>
</dbReference>
<dbReference type="AlphaFoldDB" id="A0A2G9WVD7"/>
<evidence type="ECO:0000256" key="4">
    <source>
        <dbReference type="ARBA" id="ARBA00023172"/>
    </source>
</evidence>
<dbReference type="Pfam" id="PF20172">
    <property type="entry name" value="DUF6538"/>
    <property type="match status" value="1"/>
</dbReference>
<dbReference type="CDD" id="cd01184">
    <property type="entry name" value="INT_C_like_1"/>
    <property type="match status" value="1"/>
</dbReference>
<dbReference type="EMBL" id="NQVN01000011">
    <property type="protein sequence ID" value="PIO98282.1"/>
    <property type="molecule type" value="Genomic_DNA"/>
</dbReference>
<gene>
    <name evidence="7" type="ORF">CJ014_16655</name>
</gene>
<dbReference type="GO" id="GO:0015074">
    <property type="term" value="P:DNA integration"/>
    <property type="evidence" value="ECO:0007669"/>
    <property type="project" value="UniProtKB-KW"/>
</dbReference>
<organism evidence="7 8">
    <name type="scientific">Pleomorphomonas carboxyditropha</name>
    <dbReference type="NCBI Taxonomy" id="2023338"/>
    <lineage>
        <taxon>Bacteria</taxon>
        <taxon>Pseudomonadati</taxon>
        <taxon>Pseudomonadota</taxon>
        <taxon>Alphaproteobacteria</taxon>
        <taxon>Hyphomicrobiales</taxon>
        <taxon>Pleomorphomonadaceae</taxon>
        <taxon>Pleomorphomonas</taxon>
    </lineage>
</organism>
<keyword evidence="8" id="KW-1185">Reference proteome</keyword>
<keyword evidence="2" id="KW-0229">DNA integration</keyword>
<evidence type="ECO:0000259" key="6">
    <source>
        <dbReference type="Pfam" id="PF20172"/>
    </source>
</evidence>
<evidence type="ECO:0000259" key="5">
    <source>
        <dbReference type="Pfam" id="PF00589"/>
    </source>
</evidence>
<accession>A0A2G9WVD7</accession>
<feature type="domain" description="DUF6538" evidence="6">
    <location>
        <begin position="10"/>
        <end position="59"/>
    </location>
</feature>
<dbReference type="InterPro" id="IPR011010">
    <property type="entry name" value="DNA_brk_join_enz"/>
</dbReference>
<evidence type="ECO:0000313" key="8">
    <source>
        <dbReference type="Proteomes" id="UP000231070"/>
    </source>
</evidence>
<dbReference type="PANTHER" id="PTHR30349:SF41">
    <property type="entry name" value="INTEGRASE_RECOMBINASE PROTEIN MJ0367-RELATED"/>
    <property type="match status" value="1"/>
</dbReference>
<evidence type="ECO:0000256" key="1">
    <source>
        <dbReference type="ARBA" id="ARBA00008857"/>
    </source>
</evidence>
<feature type="domain" description="Tyr recombinase" evidence="5">
    <location>
        <begin position="398"/>
        <end position="545"/>
    </location>
</feature>
<protein>
    <submittedName>
        <fullName evidence="7">Uncharacterized protein</fullName>
    </submittedName>
</protein>
<dbReference type="OrthoDB" id="9784724at2"/>